<dbReference type="GO" id="GO:1990904">
    <property type="term" value="C:ribonucleoprotein complex"/>
    <property type="evidence" value="ECO:0007669"/>
    <property type="project" value="TreeGrafter"/>
</dbReference>
<evidence type="ECO:0000313" key="3">
    <source>
        <dbReference type="Proteomes" id="UP000228934"/>
    </source>
</evidence>
<organism evidence="2 3">
    <name type="scientific">Aquarana catesbeiana</name>
    <name type="common">American bullfrog</name>
    <name type="synonym">Rana catesbeiana</name>
    <dbReference type="NCBI Taxonomy" id="8400"/>
    <lineage>
        <taxon>Eukaryota</taxon>
        <taxon>Metazoa</taxon>
        <taxon>Chordata</taxon>
        <taxon>Craniata</taxon>
        <taxon>Vertebrata</taxon>
        <taxon>Euteleostomi</taxon>
        <taxon>Amphibia</taxon>
        <taxon>Batrachia</taxon>
        <taxon>Anura</taxon>
        <taxon>Neobatrachia</taxon>
        <taxon>Ranoidea</taxon>
        <taxon>Ranidae</taxon>
        <taxon>Aquarana</taxon>
    </lineage>
</organism>
<feature type="region of interest" description="Disordered" evidence="1">
    <location>
        <begin position="352"/>
        <end position="400"/>
    </location>
</feature>
<dbReference type="PANTHER" id="PTHR13284:SF10">
    <property type="entry name" value="SELENOCYSTEINE INSERTION SEQUENCE-BINDING PROTEIN 2-LIKE"/>
    <property type="match status" value="1"/>
</dbReference>
<proteinExistence type="predicted"/>
<reference evidence="3" key="1">
    <citation type="journal article" date="2017" name="Nat. Commun.">
        <title>The North American bullfrog draft genome provides insight into hormonal regulation of long noncoding RNA.</title>
        <authorList>
            <person name="Hammond S.A."/>
            <person name="Warren R.L."/>
            <person name="Vandervalk B.P."/>
            <person name="Kucuk E."/>
            <person name="Khan H."/>
            <person name="Gibb E.A."/>
            <person name="Pandoh P."/>
            <person name="Kirk H."/>
            <person name="Zhao Y."/>
            <person name="Jones M."/>
            <person name="Mungall A.J."/>
            <person name="Coope R."/>
            <person name="Pleasance S."/>
            <person name="Moore R.A."/>
            <person name="Holt R.A."/>
            <person name="Round J.M."/>
            <person name="Ohora S."/>
            <person name="Walle B.V."/>
            <person name="Veldhoen N."/>
            <person name="Helbing C.C."/>
            <person name="Birol I."/>
        </authorList>
    </citation>
    <scope>NUCLEOTIDE SEQUENCE [LARGE SCALE GENOMIC DNA]</scope>
</reference>
<dbReference type="GO" id="GO:0035368">
    <property type="term" value="F:selenocysteine insertion sequence binding"/>
    <property type="evidence" value="ECO:0007669"/>
    <property type="project" value="InterPro"/>
</dbReference>
<name>A0A2G9QEF7_AQUCT</name>
<feature type="region of interest" description="Disordered" evidence="1">
    <location>
        <begin position="259"/>
        <end position="285"/>
    </location>
</feature>
<dbReference type="AlphaFoldDB" id="A0A2G9QEF7"/>
<dbReference type="EMBL" id="KZ059735">
    <property type="protein sequence ID" value="PIO13531.1"/>
    <property type="molecule type" value="Genomic_DNA"/>
</dbReference>
<dbReference type="GO" id="GO:0005739">
    <property type="term" value="C:mitochondrion"/>
    <property type="evidence" value="ECO:0007669"/>
    <property type="project" value="TreeGrafter"/>
</dbReference>
<evidence type="ECO:0000313" key="2">
    <source>
        <dbReference type="EMBL" id="PIO13531.1"/>
    </source>
</evidence>
<dbReference type="InterPro" id="IPR040051">
    <property type="entry name" value="SECISBP2"/>
</dbReference>
<dbReference type="GO" id="GO:0043021">
    <property type="term" value="F:ribonucleoprotein complex binding"/>
    <property type="evidence" value="ECO:0007669"/>
    <property type="project" value="TreeGrafter"/>
</dbReference>
<protein>
    <submittedName>
        <fullName evidence="2">Uncharacterized protein</fullName>
    </submittedName>
</protein>
<keyword evidence="3" id="KW-1185">Reference proteome</keyword>
<dbReference type="GO" id="GO:0003730">
    <property type="term" value="F:mRNA 3'-UTR binding"/>
    <property type="evidence" value="ECO:0007669"/>
    <property type="project" value="TreeGrafter"/>
</dbReference>
<sequence length="400" mass="44767">MKGLQERLPSQYQKRIHVLRSASGDLDYDNTALPLERFIPQKKGTEALTIPMSLSGNGGSVGGLESTPIPSYLITCYSFVQENQSNRQIPLYINEIRWPQSNSNPPGPYLAYPIVPAQPPVSTEYMYYQLMPAPCAQVMVFYHPIPTTYTTPLQATNAVNAISVNCNDWTNQQIPITVLSRNTSRPPLIQKPPQQGVPRIKCKRPPMKSVVVQKETCSSGPDNWSKIVLLEDACQQKDFTNEMANKLLSERMGAVQWKTKVRRRRSSHPAAESSSEQADIDSDSGYCSPKHYQAAAMCSRHAECTASAVSIAEPTVCTAGSWASVASQATQKKPWNEKSQAELRNNAQLGYHMRRQSTSSERRQNIQRKQDSIAGTTAQLNRPDQSHEQLYFEDEDEFPE</sequence>
<feature type="compositionally biased region" description="Polar residues" evidence="1">
    <location>
        <begin position="373"/>
        <end position="383"/>
    </location>
</feature>
<dbReference type="OrthoDB" id="263617at2759"/>
<gene>
    <name evidence="2" type="ORF">AB205_0208640</name>
</gene>
<dbReference type="PANTHER" id="PTHR13284">
    <property type="entry name" value="GH01354P"/>
    <property type="match status" value="1"/>
</dbReference>
<feature type="compositionally biased region" description="Acidic residues" evidence="1">
    <location>
        <begin position="391"/>
        <end position="400"/>
    </location>
</feature>
<dbReference type="Proteomes" id="UP000228934">
    <property type="component" value="Unassembled WGS sequence"/>
</dbReference>
<accession>A0A2G9QEF7</accession>
<feature type="compositionally biased region" description="Basic and acidic residues" evidence="1">
    <location>
        <begin position="360"/>
        <end position="371"/>
    </location>
</feature>
<evidence type="ECO:0000256" key="1">
    <source>
        <dbReference type="SAM" id="MobiDB-lite"/>
    </source>
</evidence>